<feature type="domain" description="Ribosomal protein eL8/eL30/eS12/Gadd45" evidence="1">
    <location>
        <begin position="8"/>
        <end position="94"/>
    </location>
</feature>
<dbReference type="EMBL" id="FWXH01000003">
    <property type="protein sequence ID" value="SMC21691.1"/>
    <property type="molecule type" value="Genomic_DNA"/>
</dbReference>
<dbReference type="AlphaFoldDB" id="A0A1W1XDW2"/>
<dbReference type="NCBIfam" id="NF004078">
    <property type="entry name" value="PRK05583.1"/>
    <property type="match status" value="1"/>
</dbReference>
<dbReference type="OrthoDB" id="9794863at2"/>
<dbReference type="SUPFAM" id="SSF55315">
    <property type="entry name" value="L30e-like"/>
    <property type="match status" value="1"/>
</dbReference>
<gene>
    <name evidence="2" type="ORF">SAMN02745134_01416</name>
</gene>
<sequence>MNNDRFLKFLGLTKRAGKLKEGYNKCEETLKLGYVKLIIMSLDASLNTKDKFNTYCKRYGTCMIEDFSKEELGKALGREEINLVCVTDDRMSKKLLELWNEKNNNRG</sequence>
<keyword evidence="2" id="KW-0687">Ribonucleoprotein</keyword>
<dbReference type="RefSeq" id="WP_084114904.1">
    <property type="nucleotide sequence ID" value="NZ_FWXH01000003.1"/>
</dbReference>
<organism evidence="2 3">
    <name type="scientific">Clostridium acidisoli DSM 12555</name>
    <dbReference type="NCBI Taxonomy" id="1121291"/>
    <lineage>
        <taxon>Bacteria</taxon>
        <taxon>Bacillati</taxon>
        <taxon>Bacillota</taxon>
        <taxon>Clostridia</taxon>
        <taxon>Eubacteriales</taxon>
        <taxon>Clostridiaceae</taxon>
        <taxon>Clostridium</taxon>
    </lineage>
</organism>
<evidence type="ECO:0000313" key="3">
    <source>
        <dbReference type="Proteomes" id="UP000192468"/>
    </source>
</evidence>
<evidence type="ECO:0000313" key="2">
    <source>
        <dbReference type="EMBL" id="SMC21691.1"/>
    </source>
</evidence>
<dbReference type="Gene3D" id="3.30.1330.30">
    <property type="match status" value="1"/>
</dbReference>
<name>A0A1W1XDW2_9CLOT</name>
<evidence type="ECO:0000259" key="1">
    <source>
        <dbReference type="Pfam" id="PF01248"/>
    </source>
</evidence>
<keyword evidence="3" id="KW-1185">Reference proteome</keyword>
<accession>A0A1W1XDW2</accession>
<dbReference type="InterPro" id="IPR004038">
    <property type="entry name" value="Ribosomal_eL8/eL30/eS12/Gad45"/>
</dbReference>
<keyword evidence="2" id="KW-0689">Ribosomal protein</keyword>
<dbReference type="STRING" id="1121291.SAMN02745134_01416"/>
<proteinExistence type="predicted"/>
<dbReference type="GO" id="GO:0005840">
    <property type="term" value="C:ribosome"/>
    <property type="evidence" value="ECO:0007669"/>
    <property type="project" value="UniProtKB-KW"/>
</dbReference>
<protein>
    <submittedName>
        <fullName evidence="2">Ribosomal protein L7Ae</fullName>
    </submittedName>
</protein>
<dbReference type="InterPro" id="IPR029064">
    <property type="entry name" value="Ribosomal_eL30-like_sf"/>
</dbReference>
<dbReference type="Proteomes" id="UP000192468">
    <property type="component" value="Unassembled WGS sequence"/>
</dbReference>
<dbReference type="Pfam" id="PF01248">
    <property type="entry name" value="Ribosomal_L7Ae"/>
    <property type="match status" value="1"/>
</dbReference>
<reference evidence="2 3" key="1">
    <citation type="submission" date="2017-04" db="EMBL/GenBank/DDBJ databases">
        <authorList>
            <person name="Afonso C.L."/>
            <person name="Miller P.J."/>
            <person name="Scott M.A."/>
            <person name="Spackman E."/>
            <person name="Goraichik I."/>
            <person name="Dimitrov K.M."/>
            <person name="Suarez D.L."/>
            <person name="Swayne D.E."/>
        </authorList>
    </citation>
    <scope>NUCLEOTIDE SEQUENCE [LARGE SCALE GENOMIC DNA]</scope>
    <source>
        <strain evidence="2 3">DSM 12555</strain>
    </source>
</reference>